<accession>A0A4S4K8Z0</accession>
<feature type="region of interest" description="Disordered" evidence="1">
    <location>
        <begin position="127"/>
        <end position="170"/>
    </location>
</feature>
<name>A0A4S4K8Z0_9AGAM</name>
<dbReference type="OrthoDB" id="2692094at2759"/>
<dbReference type="Proteomes" id="UP000308199">
    <property type="component" value="Unassembled WGS sequence"/>
</dbReference>
<evidence type="ECO:0000313" key="3">
    <source>
        <dbReference type="Proteomes" id="UP000308199"/>
    </source>
</evidence>
<protein>
    <submittedName>
        <fullName evidence="2">Uncharacterized protein</fullName>
    </submittedName>
</protein>
<reference evidence="2 3" key="1">
    <citation type="submission" date="2019-02" db="EMBL/GenBank/DDBJ databases">
        <title>Genome sequencing of the rare red list fungi Phellinidium pouzarii.</title>
        <authorList>
            <person name="Buettner E."/>
            <person name="Kellner H."/>
        </authorList>
    </citation>
    <scope>NUCLEOTIDE SEQUENCE [LARGE SCALE GENOMIC DNA]</scope>
    <source>
        <strain evidence="2 3">DSM 108285</strain>
    </source>
</reference>
<proteinExistence type="predicted"/>
<comment type="caution">
    <text evidence="2">The sequence shown here is derived from an EMBL/GenBank/DDBJ whole genome shotgun (WGS) entry which is preliminary data.</text>
</comment>
<evidence type="ECO:0000256" key="1">
    <source>
        <dbReference type="SAM" id="MobiDB-lite"/>
    </source>
</evidence>
<feature type="compositionally biased region" description="Acidic residues" evidence="1">
    <location>
        <begin position="132"/>
        <end position="143"/>
    </location>
</feature>
<organism evidence="2 3">
    <name type="scientific">Phellinidium pouzarii</name>
    <dbReference type="NCBI Taxonomy" id="167371"/>
    <lineage>
        <taxon>Eukaryota</taxon>
        <taxon>Fungi</taxon>
        <taxon>Dikarya</taxon>
        <taxon>Basidiomycota</taxon>
        <taxon>Agaricomycotina</taxon>
        <taxon>Agaricomycetes</taxon>
        <taxon>Hymenochaetales</taxon>
        <taxon>Hymenochaetaceae</taxon>
        <taxon>Phellinidium</taxon>
    </lineage>
</organism>
<keyword evidence="3" id="KW-1185">Reference proteome</keyword>
<dbReference type="EMBL" id="SGPK01001112">
    <property type="protein sequence ID" value="THG94384.1"/>
    <property type="molecule type" value="Genomic_DNA"/>
</dbReference>
<evidence type="ECO:0000313" key="2">
    <source>
        <dbReference type="EMBL" id="THG94384.1"/>
    </source>
</evidence>
<sequence length="170" mass="19152">MMGRDPDDELVFSDEERRSVVIRNDRIYQLKRLQNHYTTYDLQRKYDSINPTSSNSDIMVLSQDSDPEQRRLCPFWFADRDLFMHHRGGGVGHTTTFNSTLANHVPDGFHRAAGVMSSENIFEYENGVPDNLESEDDLDDSEMLDGSGADGCAADSSTAGSDVDIDISEY</sequence>
<gene>
    <name evidence="2" type="ORF">EW145_g8150</name>
</gene>
<dbReference type="AlphaFoldDB" id="A0A4S4K8Z0"/>